<evidence type="ECO:0000259" key="8">
    <source>
        <dbReference type="Pfam" id="PF00151"/>
    </source>
</evidence>
<keyword evidence="5" id="KW-0479">Metal-binding</keyword>
<dbReference type="GO" id="GO:0046872">
    <property type="term" value="F:metal ion binding"/>
    <property type="evidence" value="ECO:0007669"/>
    <property type="project" value="UniProtKB-KW"/>
</dbReference>
<comment type="subcellular location">
    <subcellularLocation>
        <location evidence="1">Secreted</location>
    </subcellularLocation>
</comment>
<dbReference type="Pfam" id="PF00151">
    <property type="entry name" value="Lipase"/>
    <property type="match status" value="1"/>
</dbReference>
<feature type="signal peptide" evidence="7">
    <location>
        <begin position="1"/>
        <end position="18"/>
    </location>
</feature>
<keyword evidence="3" id="KW-0964">Secreted</keyword>
<keyword evidence="7" id="KW-0732">Signal</keyword>
<reference evidence="9 10" key="1">
    <citation type="submission" date="2013-11" db="EMBL/GenBank/DDBJ databases">
        <title>Genome sequencing of Stegodyphus mimosarum.</title>
        <authorList>
            <person name="Bechsgaard J."/>
        </authorList>
    </citation>
    <scope>NUCLEOTIDE SEQUENCE [LARGE SCALE GENOMIC DNA]</scope>
</reference>
<gene>
    <name evidence="9" type="ORF">X975_13330</name>
</gene>
<dbReference type="InterPro" id="IPR016272">
    <property type="entry name" value="Lipase_LIPH"/>
</dbReference>
<accession>A0A087T3I2</accession>
<keyword evidence="10" id="KW-1185">Reference proteome</keyword>
<dbReference type="OMA" id="WNIDSIR"/>
<dbReference type="GO" id="GO:0016298">
    <property type="term" value="F:lipase activity"/>
    <property type="evidence" value="ECO:0007669"/>
    <property type="project" value="InterPro"/>
</dbReference>
<feature type="active site" description="Charge relay system" evidence="4">
    <location>
        <position position="325"/>
    </location>
</feature>
<keyword evidence="5" id="KW-0106">Calcium</keyword>
<feature type="domain" description="Lipase" evidence="8">
    <location>
        <begin position="54"/>
        <end position="398"/>
    </location>
</feature>
<dbReference type="AlphaFoldDB" id="A0A087T3I2"/>
<evidence type="ECO:0000256" key="7">
    <source>
        <dbReference type="SAM" id="SignalP"/>
    </source>
</evidence>
<evidence type="ECO:0000256" key="2">
    <source>
        <dbReference type="ARBA" id="ARBA00010701"/>
    </source>
</evidence>
<dbReference type="PRINTS" id="PR00821">
    <property type="entry name" value="TAGLIPASE"/>
</dbReference>
<dbReference type="GO" id="GO:0005615">
    <property type="term" value="C:extracellular space"/>
    <property type="evidence" value="ECO:0007669"/>
    <property type="project" value="TreeGrafter"/>
</dbReference>
<feature type="active site" description="Nucleophile" evidence="4">
    <location>
        <position position="218"/>
    </location>
</feature>
<feature type="binding site" evidence="5">
    <location>
        <position position="260"/>
    </location>
    <ligand>
        <name>Ca(2+)</name>
        <dbReference type="ChEBI" id="CHEBI:29108"/>
    </ligand>
</feature>
<dbReference type="InterPro" id="IPR000734">
    <property type="entry name" value="TAG_lipase"/>
</dbReference>
<dbReference type="EMBL" id="KK113242">
    <property type="protein sequence ID" value="KFM59671.1"/>
    <property type="molecule type" value="Genomic_DNA"/>
</dbReference>
<organism evidence="9 10">
    <name type="scientific">Stegodyphus mimosarum</name>
    <name type="common">African social velvet spider</name>
    <dbReference type="NCBI Taxonomy" id="407821"/>
    <lineage>
        <taxon>Eukaryota</taxon>
        <taxon>Metazoa</taxon>
        <taxon>Ecdysozoa</taxon>
        <taxon>Arthropoda</taxon>
        <taxon>Chelicerata</taxon>
        <taxon>Arachnida</taxon>
        <taxon>Araneae</taxon>
        <taxon>Araneomorphae</taxon>
        <taxon>Entelegynae</taxon>
        <taxon>Eresoidea</taxon>
        <taxon>Eresidae</taxon>
        <taxon>Stegodyphus</taxon>
    </lineage>
</organism>
<dbReference type="SUPFAM" id="SSF53474">
    <property type="entry name" value="alpha/beta-Hydrolases"/>
    <property type="match status" value="1"/>
</dbReference>
<dbReference type="PANTHER" id="PTHR11610:SF173">
    <property type="entry name" value="LIPASE DOMAIN-CONTAINING PROTEIN-RELATED"/>
    <property type="match status" value="1"/>
</dbReference>
<dbReference type="InterPro" id="IPR033906">
    <property type="entry name" value="Lipase_N"/>
</dbReference>
<feature type="chain" id="PRO_5001829275" evidence="7">
    <location>
        <begin position="19"/>
        <end position="410"/>
    </location>
</feature>
<dbReference type="CDD" id="cd00707">
    <property type="entry name" value="Pancreat_lipase_like"/>
    <property type="match status" value="1"/>
</dbReference>
<dbReference type="OrthoDB" id="6422033at2759"/>
<dbReference type="Proteomes" id="UP000054359">
    <property type="component" value="Unassembled WGS sequence"/>
</dbReference>
<evidence type="ECO:0000256" key="6">
    <source>
        <dbReference type="RuleBase" id="RU004262"/>
    </source>
</evidence>
<dbReference type="InterPro" id="IPR029058">
    <property type="entry name" value="AB_hydrolase_fold"/>
</dbReference>
<dbReference type="GO" id="GO:0016042">
    <property type="term" value="P:lipid catabolic process"/>
    <property type="evidence" value="ECO:0007669"/>
    <property type="project" value="TreeGrafter"/>
</dbReference>
<evidence type="ECO:0000313" key="9">
    <source>
        <dbReference type="EMBL" id="KFM59671.1"/>
    </source>
</evidence>
<comment type="similarity">
    <text evidence="2 6">Belongs to the AB hydrolase superfamily. Lipase family.</text>
</comment>
<evidence type="ECO:0000256" key="1">
    <source>
        <dbReference type="ARBA" id="ARBA00004613"/>
    </source>
</evidence>
<dbReference type="InterPro" id="IPR013818">
    <property type="entry name" value="Lipase"/>
</dbReference>
<evidence type="ECO:0000256" key="3">
    <source>
        <dbReference type="ARBA" id="ARBA00022525"/>
    </source>
</evidence>
<feature type="non-terminal residue" evidence="9">
    <location>
        <position position="410"/>
    </location>
</feature>
<protein>
    <submittedName>
        <fullName evidence="9">Pancreatic lipase-related protein 2</fullName>
    </submittedName>
</protein>
<feature type="binding site" evidence="5">
    <location>
        <position position="265"/>
    </location>
    <ligand>
        <name>Ca(2+)</name>
        <dbReference type="ChEBI" id="CHEBI:29108"/>
    </ligand>
</feature>
<dbReference type="Gene3D" id="3.40.50.1820">
    <property type="entry name" value="alpha/beta hydrolase"/>
    <property type="match status" value="1"/>
</dbReference>
<sequence>MASLTLIILLIAIIVVSGKVLDPVPHTFPFAKVGTIMAREDLPEELQKELERGEFCEEKLGCFSDTEPYNQPSSERPSYSVYLPDKSEDIAPEFRFFCPGHNDTPQKIMTSTFDDWKVADSGFNASAKTVFIIHGYMGGNAEWPLKMKDALINREKCNVFVVDWSDGSSPSAWRYGIFTYEKAVGNTRMIGAEVGLFIKQLMAATKIDPKLIHLVGHSLGAHVSGYAGEWVLRNETKLVGRITGLDPAGPLFNDVHSLVRLGREDAEFVDVIHTNYAPNRFEGYGLKENVGHFDFYPNGGEDQTGCVTASDAYLQFSVSALTCSHSRAYELFTASIEEPECKFKSAQCENLDQVASTTCSTCEENCVSMGYYSVNSKDLAQKDSSIIFYLKTAGEDPYCLEKQAEVNENQ</sequence>
<evidence type="ECO:0000256" key="4">
    <source>
        <dbReference type="PIRSR" id="PIRSR000865-1"/>
    </source>
</evidence>
<dbReference type="PIRSF" id="PIRSF000865">
    <property type="entry name" value="Lipoprotein_lipase_LIPH"/>
    <property type="match status" value="1"/>
</dbReference>
<dbReference type="PANTHER" id="PTHR11610">
    <property type="entry name" value="LIPASE"/>
    <property type="match status" value="1"/>
</dbReference>
<evidence type="ECO:0000256" key="5">
    <source>
        <dbReference type="PIRSR" id="PIRSR000865-2"/>
    </source>
</evidence>
<dbReference type="GO" id="GO:0052689">
    <property type="term" value="F:carboxylic ester hydrolase activity"/>
    <property type="evidence" value="ECO:0007669"/>
    <property type="project" value="InterPro"/>
</dbReference>
<feature type="active site" description="Charge relay system" evidence="4">
    <location>
        <position position="246"/>
    </location>
</feature>
<name>A0A087T3I2_STEMI</name>
<proteinExistence type="inferred from homology"/>
<evidence type="ECO:0000313" key="10">
    <source>
        <dbReference type="Proteomes" id="UP000054359"/>
    </source>
</evidence>